<keyword evidence="4 11" id="KW-0808">Transferase</keyword>
<dbReference type="OMA" id="VGSHSQF"/>
<evidence type="ECO:0000259" key="12">
    <source>
        <dbReference type="PROSITE" id="PS51684"/>
    </source>
</evidence>
<dbReference type="EC" id="2.1.1.228" evidence="11"/>
<dbReference type="InterPro" id="IPR029063">
    <property type="entry name" value="SAM-dependent_MTases_sf"/>
</dbReference>
<dbReference type="eggNOG" id="KOG2078">
    <property type="taxonomic scope" value="Eukaryota"/>
</dbReference>
<dbReference type="PROSITE" id="PS51684">
    <property type="entry name" value="SAM_MT_TRM5_TYW2"/>
    <property type="match status" value="1"/>
</dbReference>
<dbReference type="CDD" id="cd02440">
    <property type="entry name" value="AdoMet_MTases"/>
    <property type="match status" value="1"/>
</dbReference>
<keyword evidence="5 11" id="KW-0949">S-adenosyl-L-methionine</keyword>
<evidence type="ECO:0000256" key="9">
    <source>
        <dbReference type="ARBA" id="ARBA00045951"/>
    </source>
</evidence>
<comment type="similarity">
    <text evidence="11">Belongs to the TRM5 / TYW2 family.</text>
</comment>
<dbReference type="FunFam" id="3.30.300.110:FF:000001">
    <property type="entry name" value="tRNA (guanine(37)-N1)-methyltransferase"/>
    <property type="match status" value="1"/>
</dbReference>
<comment type="catalytic activity">
    <reaction evidence="10 11">
        <text>guanosine(37) in tRNA + S-adenosyl-L-methionine = N(1)-methylguanosine(37) in tRNA + S-adenosyl-L-homocysteine + H(+)</text>
        <dbReference type="Rhea" id="RHEA:36899"/>
        <dbReference type="Rhea" id="RHEA-COMP:10145"/>
        <dbReference type="Rhea" id="RHEA-COMP:10147"/>
        <dbReference type="ChEBI" id="CHEBI:15378"/>
        <dbReference type="ChEBI" id="CHEBI:57856"/>
        <dbReference type="ChEBI" id="CHEBI:59789"/>
        <dbReference type="ChEBI" id="CHEBI:73542"/>
        <dbReference type="ChEBI" id="CHEBI:74269"/>
        <dbReference type="EC" id="2.1.1.228"/>
    </reaction>
</comment>
<evidence type="ECO:0000256" key="10">
    <source>
        <dbReference type="ARBA" id="ARBA00047783"/>
    </source>
</evidence>
<dbReference type="InterPro" id="IPR056743">
    <property type="entry name" value="TRM5-TYW2-like_MTfase"/>
</dbReference>
<reference evidence="13" key="3">
    <citation type="submission" date="2025-09" db="UniProtKB">
        <authorList>
            <consortium name="Ensembl"/>
        </authorList>
    </citation>
    <scope>IDENTIFICATION</scope>
</reference>
<dbReference type="HAMAP" id="MF_03152">
    <property type="entry name" value="TRM5"/>
    <property type="match status" value="1"/>
</dbReference>
<keyword evidence="2 11" id="KW-0963">Cytoplasm</keyword>
<dbReference type="Pfam" id="PF02475">
    <property type="entry name" value="TRM5-TYW2_MTfase"/>
    <property type="match status" value="1"/>
</dbReference>
<dbReference type="Gene3D" id="3.40.50.150">
    <property type="entry name" value="Vaccinia Virus protein VP39"/>
    <property type="match status" value="1"/>
</dbReference>
<sequence>MVLVYIRNLFRRLVVNKMDSDLHVLSPPTSVQGMKVLDRNAFQREVVLPALLVPLKSLKNFRKMMKSKLANLTINKKVIDPPTNLVGEGRSRGHKLFLLKPGTTMDLDEEKRSLQELGIENKIYDYKLTLSYENYKHWDILRAILPDGEMAARGFSQVGHILHVNLRDHQLPYKQIIGQVLLDKIPTAKTVVNKHQNIDNEFRNFQMEVIAGDNNLVTRIIEHGRKFEFDFSKVFWNSRLSTEHQRITHLIPRDATVFDVFAGVGPFAIPIAKKGCLVYANDLNPDSYKWLVHNVKLNKTEVECFNCDGRDFIRDNLRNYILTSKTFHQVHVVMNLPAIAVEFLDVFPGLLYPRNVISSQNESDEQIDMPDVEVVVHLYIFAPEKDGLDDLKSRILKNLGFPLPKEAVIFDVRNVAPKKQMFCVSFQLTKEILFYDANEVKTETNEPSAKKFKKSES</sequence>
<evidence type="ECO:0000256" key="4">
    <source>
        <dbReference type="ARBA" id="ARBA00022679"/>
    </source>
</evidence>
<name>H2Y5Z4_CIOSA</name>
<evidence type="ECO:0000256" key="1">
    <source>
        <dbReference type="ARBA" id="ARBA00009775"/>
    </source>
</evidence>
<reference evidence="14" key="1">
    <citation type="submission" date="2003-08" db="EMBL/GenBank/DDBJ databases">
        <authorList>
            <person name="Birren B."/>
            <person name="Nusbaum C."/>
            <person name="Abebe A."/>
            <person name="Abouelleil A."/>
            <person name="Adekoya E."/>
            <person name="Ait-zahra M."/>
            <person name="Allen N."/>
            <person name="Allen T."/>
            <person name="An P."/>
            <person name="Anderson M."/>
            <person name="Anderson S."/>
            <person name="Arachchi H."/>
            <person name="Armbruster J."/>
            <person name="Bachantsang P."/>
            <person name="Baldwin J."/>
            <person name="Barry A."/>
            <person name="Bayul T."/>
            <person name="Blitshsteyn B."/>
            <person name="Bloom T."/>
            <person name="Blye J."/>
            <person name="Boguslavskiy L."/>
            <person name="Borowsky M."/>
            <person name="Boukhgalter B."/>
            <person name="Brunache A."/>
            <person name="Butler J."/>
            <person name="Calixte N."/>
            <person name="Calvo S."/>
            <person name="Camarata J."/>
            <person name="Campo K."/>
            <person name="Chang J."/>
            <person name="Cheshatsang Y."/>
            <person name="Citroen M."/>
            <person name="Collymore A."/>
            <person name="Considine T."/>
            <person name="Cook A."/>
            <person name="Cooke P."/>
            <person name="Corum B."/>
            <person name="Cuomo C."/>
            <person name="David R."/>
            <person name="Dawoe T."/>
            <person name="Degray S."/>
            <person name="Dodge S."/>
            <person name="Dooley K."/>
            <person name="Dorje P."/>
            <person name="Dorjee K."/>
            <person name="Dorris L."/>
            <person name="Duffey N."/>
            <person name="Dupes A."/>
            <person name="Elkins T."/>
            <person name="Engels R."/>
            <person name="Erickson J."/>
            <person name="Farina A."/>
            <person name="Faro S."/>
            <person name="Ferreira P."/>
            <person name="Fischer H."/>
            <person name="Fitzgerald M."/>
            <person name="Foley K."/>
            <person name="Gage D."/>
            <person name="Galagan J."/>
            <person name="Gearin G."/>
            <person name="Gnerre S."/>
            <person name="Gnirke A."/>
            <person name="Goyette A."/>
            <person name="Graham J."/>
            <person name="Grandbois E."/>
            <person name="Gyaltsen K."/>
            <person name="Hafez N."/>
            <person name="Hagopian D."/>
            <person name="Hagos B."/>
            <person name="Hall J."/>
            <person name="Hatcher B."/>
            <person name="Heller A."/>
            <person name="Higgins H."/>
            <person name="Honan T."/>
            <person name="Horn A."/>
            <person name="Houde N."/>
            <person name="Hughes L."/>
            <person name="Hulme W."/>
            <person name="Husby E."/>
            <person name="Iliev I."/>
            <person name="Jaffe D."/>
            <person name="Jones C."/>
            <person name="Kamal M."/>
            <person name="Kamat A."/>
            <person name="Kamvysselis M."/>
            <person name="Karlsson E."/>
            <person name="Kells C."/>
            <person name="Kieu A."/>
            <person name="Kisner P."/>
            <person name="Kodira C."/>
            <person name="Kulbokas E."/>
            <person name="Labutti K."/>
            <person name="Lama D."/>
            <person name="Landers T."/>
            <person name="Leger J."/>
            <person name="Levine S."/>
            <person name="Lewis D."/>
            <person name="Lewis T."/>
            <person name="Lindblad-toh K."/>
            <person name="Liu X."/>
            <person name="Lokyitsang T."/>
            <person name="Lokyitsang Y."/>
            <person name="Lucien O."/>
            <person name="Lui A."/>
            <person name="Ma L.J."/>
            <person name="Mabbitt R."/>
            <person name="Macdonald J."/>
            <person name="Maclean C."/>
            <person name="Major J."/>
            <person name="Manning J."/>
            <person name="Marabella R."/>
            <person name="Maru K."/>
            <person name="Matthews C."/>
            <person name="Mauceli E."/>
            <person name="Mccarthy M."/>
            <person name="Mcdonough S."/>
            <person name="Mcghee T."/>
            <person name="Meldrim J."/>
            <person name="Meneus L."/>
            <person name="Mesirov J."/>
            <person name="Mihalev A."/>
            <person name="Mihova T."/>
            <person name="Mikkelsen T."/>
            <person name="Mlenga V."/>
            <person name="Moru K."/>
            <person name="Mozes J."/>
            <person name="Mulrain L."/>
            <person name="Munson G."/>
            <person name="Naylor J."/>
            <person name="Newes C."/>
            <person name="Nguyen C."/>
            <person name="Nguyen N."/>
            <person name="Nguyen T."/>
            <person name="Nicol R."/>
            <person name="Nielsen C."/>
            <person name="Nizzari M."/>
            <person name="Norbu C."/>
            <person name="Norbu N."/>
            <person name="O'donnell P."/>
            <person name="Okoawo O."/>
            <person name="O'leary S."/>
            <person name="Omotosho B."/>
            <person name="O'neill K."/>
            <person name="Osman S."/>
            <person name="Parker S."/>
            <person name="Perrin D."/>
            <person name="Phunkhang P."/>
            <person name="Piqani B."/>
            <person name="Purcell S."/>
            <person name="Rachupka T."/>
            <person name="Ramasamy U."/>
            <person name="Rameau R."/>
            <person name="Ray V."/>
            <person name="Raymond C."/>
            <person name="Retta R."/>
            <person name="Richardson S."/>
            <person name="Rise C."/>
            <person name="Rodriguez J."/>
            <person name="Rogers J."/>
            <person name="Rogov P."/>
            <person name="Rutman M."/>
            <person name="Schupbach R."/>
            <person name="Seaman C."/>
            <person name="Settipalli S."/>
            <person name="Sharpe T."/>
            <person name="Sheridan J."/>
            <person name="Sherpa N."/>
            <person name="Shi J."/>
            <person name="Smirnov S."/>
            <person name="Smith C."/>
            <person name="Sougnez C."/>
            <person name="Spencer B."/>
            <person name="Stalker J."/>
            <person name="Stange-thomann N."/>
            <person name="Stavropoulos S."/>
            <person name="Stetson K."/>
            <person name="Stone C."/>
            <person name="Stone S."/>
            <person name="Stubbs M."/>
            <person name="Talamas J."/>
            <person name="Tchuinga P."/>
            <person name="Tenzing P."/>
            <person name="Tesfaye S."/>
            <person name="Theodore J."/>
            <person name="Thoulutsang Y."/>
            <person name="Topham K."/>
            <person name="Towey S."/>
            <person name="Tsamla T."/>
            <person name="Tsomo N."/>
            <person name="Vallee D."/>
            <person name="Vassiliev H."/>
            <person name="Venkataraman V."/>
            <person name="Vinson J."/>
            <person name="Vo A."/>
            <person name="Wade C."/>
            <person name="Wang S."/>
            <person name="Wangchuk T."/>
            <person name="Wangdi T."/>
            <person name="Whittaker C."/>
            <person name="Wilkinson J."/>
            <person name="Wu Y."/>
            <person name="Wyman D."/>
            <person name="Yadav S."/>
            <person name="Yang S."/>
            <person name="Yang X."/>
            <person name="Yeager S."/>
            <person name="Yee E."/>
            <person name="Young G."/>
            <person name="Zainoun J."/>
            <person name="Zembeck L."/>
            <person name="Zimmer A."/>
            <person name="Zody M."/>
            <person name="Lander E."/>
        </authorList>
    </citation>
    <scope>NUCLEOTIDE SEQUENCE [LARGE SCALE GENOMIC DNA]</scope>
</reference>
<dbReference type="PANTHER" id="PTHR23245:SF36">
    <property type="entry name" value="TRNA (GUANINE(37)-N1)-METHYLTRANSFERASE"/>
    <property type="match status" value="1"/>
</dbReference>
<dbReference type="GeneTree" id="ENSGT00940000153304"/>
<feature type="domain" description="SAM-dependent methyltransferase TRM5/TYW2-type" evidence="12">
    <location>
        <begin position="155"/>
        <end position="430"/>
    </location>
</feature>
<evidence type="ECO:0000256" key="2">
    <source>
        <dbReference type="ARBA" id="ARBA00022490"/>
    </source>
</evidence>
<dbReference type="PANTHER" id="PTHR23245">
    <property type="entry name" value="TRNA METHYLTRANSFERASE"/>
    <property type="match status" value="1"/>
</dbReference>
<dbReference type="InterPro" id="IPR025792">
    <property type="entry name" value="tRNA_Gua_MeTrfase_euk"/>
</dbReference>
<feature type="binding site" evidence="11">
    <location>
        <begin position="308"/>
        <end position="309"/>
    </location>
    <ligand>
        <name>S-adenosyl-L-methionine</name>
        <dbReference type="ChEBI" id="CHEBI:59789"/>
    </ligand>
</feature>
<evidence type="ECO:0000313" key="13">
    <source>
        <dbReference type="Ensembl" id="ENSCSAVP00000000742.1"/>
    </source>
</evidence>
<evidence type="ECO:0000256" key="7">
    <source>
        <dbReference type="ARBA" id="ARBA00023128"/>
    </source>
</evidence>
<organism evidence="13 14">
    <name type="scientific">Ciona savignyi</name>
    <name type="common">Pacific transparent sea squirt</name>
    <dbReference type="NCBI Taxonomy" id="51511"/>
    <lineage>
        <taxon>Eukaryota</taxon>
        <taxon>Metazoa</taxon>
        <taxon>Chordata</taxon>
        <taxon>Tunicata</taxon>
        <taxon>Ascidiacea</taxon>
        <taxon>Phlebobranchia</taxon>
        <taxon>Cionidae</taxon>
        <taxon>Ciona</taxon>
    </lineage>
</organism>
<comment type="subcellular location">
    <subcellularLocation>
        <location evidence="11">Mitochondrion matrix</location>
    </subcellularLocation>
    <subcellularLocation>
        <location evidence="11">Nucleus</location>
    </subcellularLocation>
    <subcellularLocation>
        <location evidence="11">Cytoplasm</location>
    </subcellularLocation>
    <text evidence="11">Predominantly in the mitochondria and in the nucleus.</text>
</comment>
<evidence type="ECO:0000256" key="8">
    <source>
        <dbReference type="ARBA" id="ARBA00023242"/>
    </source>
</evidence>
<dbReference type="Gene3D" id="3.30.300.110">
    <property type="entry name" value="Met-10+ protein-like domains"/>
    <property type="match status" value="1"/>
</dbReference>
<dbReference type="GO" id="GO:0002939">
    <property type="term" value="P:tRNA N1-guanine methylation"/>
    <property type="evidence" value="ECO:0007669"/>
    <property type="project" value="TreeGrafter"/>
</dbReference>
<dbReference type="HOGENOM" id="CLU_022610_2_3_1"/>
<evidence type="ECO:0000313" key="14">
    <source>
        <dbReference type="Proteomes" id="UP000007875"/>
    </source>
</evidence>
<comment type="function">
    <text evidence="11">Specifically methylates the N1 position of guanosine-37 in various cytoplasmic and mitochondrial tRNAs. Methylation is not dependent on the nature of the nucleoside 5' of the target nucleoside. This is the first step in the biosynthesis of wybutosine (yW), a modified base adjacent to the anticodon of tRNAs and required for accurate decoding.</text>
</comment>
<dbReference type="GO" id="GO:0005759">
    <property type="term" value="C:mitochondrial matrix"/>
    <property type="evidence" value="ECO:0007669"/>
    <property type="project" value="UniProtKB-SubCell"/>
</dbReference>
<protein>
    <recommendedName>
        <fullName evidence="11">tRNA (guanine(37)-N1)-methyltransferase</fullName>
        <ecNumber evidence="11">2.1.1.228</ecNumber>
    </recommendedName>
    <alternativeName>
        <fullName evidence="11">M1G-methyltransferase</fullName>
    </alternativeName>
    <alternativeName>
        <fullName evidence="11">tRNA [GM37] methyltransferase</fullName>
    </alternativeName>
    <alternativeName>
        <fullName evidence="11">tRNA methyltransferase 5 homolog</fullName>
    </alternativeName>
</protein>
<dbReference type="GO" id="GO:0052906">
    <property type="term" value="F:tRNA (guanine(37)-N1)-methyltransferase activity"/>
    <property type="evidence" value="ECO:0007669"/>
    <property type="project" value="UniProtKB-UniRule"/>
</dbReference>
<feature type="binding site" evidence="11">
    <location>
        <position position="335"/>
    </location>
    <ligand>
        <name>S-adenosyl-L-methionine</name>
        <dbReference type="ChEBI" id="CHEBI:59789"/>
    </ligand>
</feature>
<accession>H2Y5Z4</accession>
<evidence type="ECO:0000256" key="6">
    <source>
        <dbReference type="ARBA" id="ARBA00022694"/>
    </source>
</evidence>
<feature type="binding site" evidence="11">
    <location>
        <position position="244"/>
    </location>
    <ligand>
        <name>S-adenosyl-L-methionine</name>
        <dbReference type="ChEBI" id="CHEBI:59789"/>
    </ligand>
</feature>
<proteinExistence type="inferred from homology"/>
<evidence type="ECO:0000256" key="3">
    <source>
        <dbReference type="ARBA" id="ARBA00022603"/>
    </source>
</evidence>
<dbReference type="InterPro" id="IPR030382">
    <property type="entry name" value="MeTrfase_TRM5/TYW2"/>
</dbReference>
<dbReference type="SUPFAM" id="SSF53335">
    <property type="entry name" value="S-adenosyl-L-methionine-dependent methyltransferases"/>
    <property type="match status" value="1"/>
</dbReference>
<evidence type="ECO:0000256" key="11">
    <source>
        <dbReference type="HAMAP-Rule" id="MF_03152"/>
    </source>
</evidence>
<dbReference type="GO" id="GO:0070901">
    <property type="term" value="P:mitochondrial tRNA methylation"/>
    <property type="evidence" value="ECO:0007669"/>
    <property type="project" value="TreeGrafter"/>
</dbReference>
<dbReference type="InterPro" id="IPR056744">
    <property type="entry name" value="TRM5/TYW2-like_N"/>
</dbReference>
<feature type="binding site" evidence="11">
    <location>
        <begin position="282"/>
        <end position="283"/>
    </location>
    <ligand>
        <name>S-adenosyl-L-methionine</name>
        <dbReference type="ChEBI" id="CHEBI:59789"/>
    </ligand>
</feature>
<keyword evidence="7 11" id="KW-0496">Mitochondrion</keyword>
<comment type="subunit">
    <text evidence="11">Monomer.</text>
</comment>
<dbReference type="FunCoup" id="H2Y5Z4">
    <property type="interactions" value="107"/>
</dbReference>
<comment type="function">
    <text evidence="9">Involved in mitochondrial tRNA methylation. Specifically methylates the N1 position of guanosine-37 in various tRNAs. Methylation is not dependent on the nature of the nucleoside 5' of the target nucleoside. This is the first step in the biosynthesis of wybutosine (yW), a modified base adjacent to the anticodon of tRNAs and required for accurate decoding.</text>
</comment>
<keyword evidence="14" id="KW-1185">Reference proteome</keyword>
<comment type="similarity">
    <text evidence="1">Belongs to the class I-like SAM-binding methyltransferase superfamily. TRM5/TYW2 family.</text>
</comment>
<reference evidence="13" key="2">
    <citation type="submission" date="2025-08" db="UniProtKB">
        <authorList>
            <consortium name="Ensembl"/>
        </authorList>
    </citation>
    <scope>IDENTIFICATION</scope>
</reference>
<keyword evidence="6 11" id="KW-0819">tRNA processing</keyword>
<keyword evidence="8 11" id="KW-0539">Nucleus</keyword>
<dbReference type="Proteomes" id="UP000007875">
    <property type="component" value="Unassembled WGS sequence"/>
</dbReference>
<evidence type="ECO:0000256" key="5">
    <source>
        <dbReference type="ARBA" id="ARBA00022691"/>
    </source>
</evidence>
<dbReference type="AlphaFoldDB" id="H2Y5Z4"/>
<dbReference type="STRING" id="51511.ENSCSAVP00000000742"/>
<dbReference type="GO" id="GO:0005634">
    <property type="term" value="C:nucleus"/>
    <property type="evidence" value="ECO:0007669"/>
    <property type="project" value="UniProtKB-SubCell"/>
</dbReference>
<dbReference type="Pfam" id="PF25133">
    <property type="entry name" value="TYW2_N_2"/>
    <property type="match status" value="1"/>
</dbReference>
<dbReference type="InParanoid" id="H2Y5Z4"/>
<dbReference type="Ensembl" id="ENSCSAVT00000000750.1">
    <property type="protein sequence ID" value="ENSCSAVP00000000742.1"/>
    <property type="gene ID" value="ENSCSAVG00000000418.1"/>
</dbReference>
<keyword evidence="3 11" id="KW-0489">Methyltransferase</keyword>